<dbReference type="KEGG" id="bwh:A9C19_01490"/>
<dbReference type="RefSeq" id="WP_072578319.1">
    <property type="nucleotide sequence ID" value="NZ_CP016020.1"/>
</dbReference>
<evidence type="ECO:0000313" key="1">
    <source>
        <dbReference type="EMBL" id="APH03529.1"/>
    </source>
</evidence>
<sequence>MLKAKATPNFAGITLSGDRDDFEGVYEALHKIVGEEGEYEHVRGSRLRVLGVCYDIRHAMMGNREIELVDNGMDPDKMKWFSTITSEKNVYMSVNLLWPEILFVMMALNDFTKLYATKESKKSYQPFEDYRVIWDQSLIQVRLFQSVIAECLKETVTDAAYSRTLKTMNGSYFETSHYKDQYVDMLNLRFIEMDSEKRKKNITIMAKRLAEKGTEYQTLERKIEQVAEKHGCSVDEVRFSQEYPEEIDW</sequence>
<reference evidence="1 2" key="1">
    <citation type="journal article" date="2016" name="Sci. Rep.">
        <title>Complete genome sequence and transcriptomic analysis of a novel marine strain Bacillus weihaiensis reveals the mechanism of brown algae degradation.</title>
        <authorList>
            <person name="Zhu Y."/>
            <person name="Chen P."/>
            <person name="Bao Y."/>
            <person name="Men Y."/>
            <person name="Zeng Y."/>
            <person name="Yang J."/>
            <person name="Sun J."/>
            <person name="Sun Y."/>
        </authorList>
    </citation>
    <scope>NUCLEOTIDE SEQUENCE [LARGE SCALE GENOMIC DNA]</scope>
    <source>
        <strain evidence="1 2">Alg07</strain>
    </source>
</reference>
<keyword evidence="2" id="KW-1185">Reference proteome</keyword>
<proteinExistence type="predicted"/>
<name>A0A1L3MMF9_9BACI</name>
<dbReference type="OrthoDB" id="1999450at2"/>
<dbReference type="Proteomes" id="UP000181936">
    <property type="component" value="Chromosome"/>
</dbReference>
<protein>
    <submittedName>
        <fullName evidence="1">Uncharacterized protein</fullName>
    </submittedName>
</protein>
<dbReference type="InterPro" id="IPR054199">
    <property type="entry name" value="DUF6904"/>
</dbReference>
<dbReference type="AlphaFoldDB" id="A0A1L3MMF9"/>
<accession>A0A1L3MMF9</accession>
<dbReference type="Pfam" id="PF21845">
    <property type="entry name" value="DUF6904"/>
    <property type="match status" value="1"/>
</dbReference>
<dbReference type="EMBL" id="CP016020">
    <property type="protein sequence ID" value="APH03529.1"/>
    <property type="molecule type" value="Genomic_DNA"/>
</dbReference>
<organism evidence="1 2">
    <name type="scientific">Bacillus weihaiensis</name>
    <dbReference type="NCBI Taxonomy" id="1547283"/>
    <lineage>
        <taxon>Bacteria</taxon>
        <taxon>Bacillati</taxon>
        <taxon>Bacillota</taxon>
        <taxon>Bacilli</taxon>
        <taxon>Bacillales</taxon>
        <taxon>Bacillaceae</taxon>
        <taxon>Bacillus</taxon>
    </lineage>
</organism>
<evidence type="ECO:0000313" key="2">
    <source>
        <dbReference type="Proteomes" id="UP000181936"/>
    </source>
</evidence>
<gene>
    <name evidence="1" type="ORF">A9C19_01490</name>
</gene>